<evidence type="ECO:0008006" key="3">
    <source>
        <dbReference type="Google" id="ProtNLM"/>
    </source>
</evidence>
<name>A0AAN8K882_9TELE</name>
<reference evidence="1 2" key="1">
    <citation type="submission" date="2021-04" db="EMBL/GenBank/DDBJ databases">
        <authorList>
            <person name="De Guttry C."/>
            <person name="Zahm M."/>
            <person name="Klopp C."/>
            <person name="Cabau C."/>
            <person name="Louis A."/>
            <person name="Berthelot C."/>
            <person name="Parey E."/>
            <person name="Roest Crollius H."/>
            <person name="Montfort J."/>
            <person name="Robinson-Rechavi M."/>
            <person name="Bucao C."/>
            <person name="Bouchez O."/>
            <person name="Gislard M."/>
            <person name="Lluch J."/>
            <person name="Milhes M."/>
            <person name="Lampietro C."/>
            <person name="Lopez Roques C."/>
            <person name="Donnadieu C."/>
            <person name="Braasch I."/>
            <person name="Desvignes T."/>
            <person name="Postlethwait J."/>
            <person name="Bobe J."/>
            <person name="Wedekind C."/>
            <person name="Guiguen Y."/>
        </authorList>
    </citation>
    <scope>NUCLEOTIDE SEQUENCE [LARGE SCALE GENOMIC DNA]</scope>
    <source>
        <strain evidence="1">Cs_M1</strain>
        <tissue evidence="1">Blood</tissue>
    </source>
</reference>
<evidence type="ECO:0000313" key="2">
    <source>
        <dbReference type="Proteomes" id="UP001356427"/>
    </source>
</evidence>
<proteinExistence type="predicted"/>
<sequence>QAAVSPTQSDTLELPVPRCVERIVRIHREQGEQAIRNVCTALKIKMFNPAEIGFLVEYAAVMKPVAMVLNILQGESSQGIQKRFGDVMKEPELNAAAILLPRFRTSWTTEENILNAGLDYIRNHLNTDLDDVTSANSGLSDEDDFFASMELGKSQVGELERYLSCLSPAGMDLLHTFPRIKKLSLKVNTGLPASAACERLFSHAGLLFTAKRSQLHSKNLESQLLLKLNSDITERFFGEIVCFCMF</sequence>
<feature type="non-terminal residue" evidence="1">
    <location>
        <position position="1"/>
    </location>
</feature>
<accession>A0AAN8K882</accession>
<dbReference type="InterPro" id="IPR012337">
    <property type="entry name" value="RNaseH-like_sf"/>
</dbReference>
<organism evidence="1 2">
    <name type="scientific">Coregonus suidteri</name>
    <dbReference type="NCBI Taxonomy" id="861788"/>
    <lineage>
        <taxon>Eukaryota</taxon>
        <taxon>Metazoa</taxon>
        <taxon>Chordata</taxon>
        <taxon>Craniata</taxon>
        <taxon>Vertebrata</taxon>
        <taxon>Euteleostomi</taxon>
        <taxon>Actinopterygii</taxon>
        <taxon>Neopterygii</taxon>
        <taxon>Teleostei</taxon>
        <taxon>Protacanthopterygii</taxon>
        <taxon>Salmoniformes</taxon>
        <taxon>Salmonidae</taxon>
        <taxon>Coregoninae</taxon>
        <taxon>Coregonus</taxon>
    </lineage>
</organism>
<evidence type="ECO:0000313" key="1">
    <source>
        <dbReference type="EMBL" id="KAK6278337.1"/>
    </source>
</evidence>
<dbReference type="Proteomes" id="UP001356427">
    <property type="component" value="Unassembled WGS sequence"/>
</dbReference>
<gene>
    <name evidence="1" type="ORF">J4Q44_G00391480</name>
</gene>
<comment type="caution">
    <text evidence="1">The sequence shown here is derived from an EMBL/GenBank/DDBJ whole genome shotgun (WGS) entry which is preliminary data.</text>
</comment>
<dbReference type="EMBL" id="JAGTTL010001425">
    <property type="protein sequence ID" value="KAK6278337.1"/>
    <property type="molecule type" value="Genomic_DNA"/>
</dbReference>
<keyword evidence="2" id="KW-1185">Reference proteome</keyword>
<dbReference type="AlphaFoldDB" id="A0AAN8K882"/>
<protein>
    <recommendedName>
        <fullName evidence="3">HAT C-terminal dimerisation domain-containing protein</fullName>
    </recommendedName>
</protein>
<dbReference type="SUPFAM" id="SSF53098">
    <property type="entry name" value="Ribonuclease H-like"/>
    <property type="match status" value="1"/>
</dbReference>